<comment type="caution">
    <text evidence="1">The sequence shown here is derived from an EMBL/GenBank/DDBJ whole genome shotgun (WGS) entry which is preliminary data.</text>
</comment>
<dbReference type="AlphaFoldDB" id="A0A8T3BYV1"/>
<sequence>MLLFGARFVISGVVIQSKSVRFYFSGGLFWPGWNSWSITNTWYFWIGRCFWLRLVLDLVTYIIWYPLHITNSFSSITNHVFWRFLCRANVFLNLYFCKLF</sequence>
<evidence type="ECO:0000313" key="2">
    <source>
        <dbReference type="Proteomes" id="UP000829196"/>
    </source>
</evidence>
<organism evidence="1 2">
    <name type="scientific">Dendrobium nobile</name>
    <name type="common">Orchid</name>
    <dbReference type="NCBI Taxonomy" id="94219"/>
    <lineage>
        <taxon>Eukaryota</taxon>
        <taxon>Viridiplantae</taxon>
        <taxon>Streptophyta</taxon>
        <taxon>Embryophyta</taxon>
        <taxon>Tracheophyta</taxon>
        <taxon>Spermatophyta</taxon>
        <taxon>Magnoliopsida</taxon>
        <taxon>Liliopsida</taxon>
        <taxon>Asparagales</taxon>
        <taxon>Orchidaceae</taxon>
        <taxon>Epidendroideae</taxon>
        <taxon>Malaxideae</taxon>
        <taxon>Dendrobiinae</taxon>
        <taxon>Dendrobium</taxon>
    </lineage>
</organism>
<dbReference type="EMBL" id="JAGYWB010000005">
    <property type="protein sequence ID" value="KAI0522389.1"/>
    <property type="molecule type" value="Genomic_DNA"/>
</dbReference>
<reference evidence="1" key="1">
    <citation type="journal article" date="2022" name="Front. Genet.">
        <title>Chromosome-Scale Assembly of the Dendrobium nobile Genome Provides Insights Into the Molecular Mechanism of the Biosynthesis of the Medicinal Active Ingredient of Dendrobium.</title>
        <authorList>
            <person name="Xu Q."/>
            <person name="Niu S.-C."/>
            <person name="Li K.-L."/>
            <person name="Zheng P.-J."/>
            <person name="Zhang X.-J."/>
            <person name="Jia Y."/>
            <person name="Liu Y."/>
            <person name="Niu Y.-X."/>
            <person name="Yu L.-H."/>
            <person name="Chen D.-F."/>
            <person name="Zhang G.-Q."/>
        </authorList>
    </citation>
    <scope>NUCLEOTIDE SEQUENCE</scope>
    <source>
        <tissue evidence="1">Leaf</tissue>
    </source>
</reference>
<keyword evidence="2" id="KW-1185">Reference proteome</keyword>
<name>A0A8T3BYV1_DENNO</name>
<proteinExistence type="predicted"/>
<protein>
    <submittedName>
        <fullName evidence="1">Uncharacterized protein</fullName>
    </submittedName>
</protein>
<evidence type="ECO:0000313" key="1">
    <source>
        <dbReference type="EMBL" id="KAI0522389.1"/>
    </source>
</evidence>
<gene>
    <name evidence="1" type="ORF">KFK09_004768</name>
</gene>
<accession>A0A8T3BYV1</accession>
<dbReference type="Proteomes" id="UP000829196">
    <property type="component" value="Unassembled WGS sequence"/>
</dbReference>